<dbReference type="STRING" id="1802668.A2831_00585"/>
<gene>
    <name evidence="2" type="ORF">A2831_00585</name>
</gene>
<name>A0A1F8EXU1_9BACT</name>
<proteinExistence type="predicted"/>
<dbReference type="InterPro" id="IPR011051">
    <property type="entry name" value="RmlC_Cupin_sf"/>
</dbReference>
<dbReference type="InterPro" id="IPR014710">
    <property type="entry name" value="RmlC-like_jellyroll"/>
</dbReference>
<dbReference type="InterPro" id="IPR029303">
    <property type="entry name" value="CapF_C"/>
</dbReference>
<dbReference type="Proteomes" id="UP000177507">
    <property type="component" value="Unassembled WGS sequence"/>
</dbReference>
<evidence type="ECO:0000313" key="3">
    <source>
        <dbReference type="Proteomes" id="UP000177507"/>
    </source>
</evidence>
<accession>A0A1F8EXU1</accession>
<evidence type="ECO:0000259" key="1">
    <source>
        <dbReference type="Pfam" id="PF14667"/>
    </source>
</evidence>
<dbReference type="EMBL" id="MGJI01000006">
    <property type="protein sequence ID" value="OGN05687.1"/>
    <property type="molecule type" value="Genomic_DNA"/>
</dbReference>
<evidence type="ECO:0000313" key="2">
    <source>
        <dbReference type="EMBL" id="OGN05687.1"/>
    </source>
</evidence>
<sequence length="154" mass="17391">MPKKAKIIKLSNEKMEAFFPTCNVDTVKDGRGGIFTWVPQDAIKEFNLLYFTPGATRGNHYHPEFVEYSLIVEGQGIAVTRDKKSKEERIIHLSKGSCVRTPPGITHAIYAITNMTVIALLTKPWDDCKVPIVRESIFEDKKSKKLSKKGLLIK</sequence>
<reference evidence="2 3" key="1">
    <citation type="journal article" date="2016" name="Nat. Commun.">
        <title>Thousands of microbial genomes shed light on interconnected biogeochemical processes in an aquifer system.</title>
        <authorList>
            <person name="Anantharaman K."/>
            <person name="Brown C.T."/>
            <person name="Hug L.A."/>
            <person name="Sharon I."/>
            <person name="Castelle C.J."/>
            <person name="Probst A.J."/>
            <person name="Thomas B.C."/>
            <person name="Singh A."/>
            <person name="Wilkins M.J."/>
            <person name="Karaoz U."/>
            <person name="Brodie E.L."/>
            <person name="Williams K.H."/>
            <person name="Hubbard S.S."/>
            <person name="Banfield J.F."/>
        </authorList>
    </citation>
    <scope>NUCLEOTIDE SEQUENCE [LARGE SCALE GENOMIC DNA]</scope>
</reference>
<dbReference type="AlphaFoldDB" id="A0A1F8EXU1"/>
<dbReference type="Pfam" id="PF14667">
    <property type="entry name" value="Polysacc_synt_C"/>
    <property type="match status" value="1"/>
</dbReference>
<protein>
    <recommendedName>
        <fullName evidence="1">Capsular polysaccharide assembling protein CapF C-terminal domain-containing protein</fullName>
    </recommendedName>
</protein>
<dbReference type="SUPFAM" id="SSF51182">
    <property type="entry name" value="RmlC-like cupins"/>
    <property type="match status" value="1"/>
</dbReference>
<feature type="domain" description="Capsular polysaccharide assembling protein CapF C-terminal" evidence="1">
    <location>
        <begin position="28"/>
        <end position="121"/>
    </location>
</feature>
<dbReference type="Gene3D" id="2.60.120.10">
    <property type="entry name" value="Jelly Rolls"/>
    <property type="match status" value="1"/>
</dbReference>
<comment type="caution">
    <text evidence="2">The sequence shown here is derived from an EMBL/GenBank/DDBJ whole genome shotgun (WGS) entry which is preliminary data.</text>
</comment>
<organism evidence="2 3">
    <name type="scientific">Candidatus Yanofskybacteria bacterium RIFCSPHIGHO2_01_FULL_44_17</name>
    <dbReference type="NCBI Taxonomy" id="1802668"/>
    <lineage>
        <taxon>Bacteria</taxon>
        <taxon>Candidatus Yanofskyibacteriota</taxon>
    </lineage>
</organism>
<dbReference type="CDD" id="cd02208">
    <property type="entry name" value="cupin_RmlC-like"/>
    <property type="match status" value="1"/>
</dbReference>